<protein>
    <submittedName>
        <fullName evidence="2">Predicted membrane protein</fullName>
    </submittedName>
</protein>
<evidence type="ECO:0000313" key="3">
    <source>
        <dbReference type="Proteomes" id="UP000310719"/>
    </source>
</evidence>
<feature type="transmembrane region" description="Helical" evidence="1">
    <location>
        <begin position="97"/>
        <end position="115"/>
    </location>
</feature>
<evidence type="ECO:0000256" key="1">
    <source>
        <dbReference type="SAM" id="Phobius"/>
    </source>
</evidence>
<dbReference type="EMBL" id="LR590464">
    <property type="protein sequence ID" value="VTP69278.1"/>
    <property type="molecule type" value="Genomic_DNA"/>
</dbReference>
<feature type="transmembrane region" description="Helical" evidence="1">
    <location>
        <begin position="16"/>
        <end position="38"/>
    </location>
</feature>
<reference evidence="2 3" key="1">
    <citation type="submission" date="2019-05" db="EMBL/GenBank/DDBJ databases">
        <authorList>
            <consortium name="Pathogen Informatics"/>
        </authorList>
    </citation>
    <scope>NUCLEOTIDE SEQUENCE [LARGE SCALE GENOMIC DNA]</scope>
    <source>
        <strain evidence="2 3">NCTC13032</strain>
    </source>
</reference>
<dbReference type="Pfam" id="PF05437">
    <property type="entry name" value="AzlD"/>
    <property type="match status" value="1"/>
</dbReference>
<organism evidence="2 3">
    <name type="scientific">Leclercia adecarboxylata</name>
    <dbReference type="NCBI Taxonomy" id="83655"/>
    <lineage>
        <taxon>Bacteria</taxon>
        <taxon>Pseudomonadati</taxon>
        <taxon>Pseudomonadota</taxon>
        <taxon>Gammaproteobacteria</taxon>
        <taxon>Enterobacterales</taxon>
        <taxon>Enterobacteriaceae</taxon>
        <taxon>Leclercia</taxon>
    </lineage>
</organism>
<sequence length="125" mass="13891">MMWFASRRKVLESINIAVAVVITLLTAGSGSLSLVVIVPRPLLPRWQRCCYAQGKENKMERHILLTILASALVTALMRTVPVLLLSRFRLPEVMLQWLSFIPTAIMAALVAAETAEQARDDGFRG</sequence>
<dbReference type="Proteomes" id="UP000310719">
    <property type="component" value="Chromosome"/>
</dbReference>
<dbReference type="InterPro" id="IPR008407">
    <property type="entry name" value="Brnchd-chn_aa_trnsp_AzlD"/>
</dbReference>
<keyword evidence="1" id="KW-0812">Transmembrane</keyword>
<evidence type="ECO:0000313" key="2">
    <source>
        <dbReference type="EMBL" id="VTP69278.1"/>
    </source>
</evidence>
<keyword evidence="1" id="KW-0472">Membrane</keyword>
<keyword evidence="1" id="KW-1133">Transmembrane helix</keyword>
<name>A0A4U9HX31_9ENTR</name>
<dbReference type="AlphaFoldDB" id="A0A4U9HX31"/>
<dbReference type="STRING" id="83655.APT61_09085"/>
<proteinExistence type="predicted"/>
<accession>A0A4U9HX31</accession>
<gene>
    <name evidence="2" type="ORF">NCTC13032_04179</name>
</gene>
<feature type="transmembrane region" description="Helical" evidence="1">
    <location>
        <begin position="63"/>
        <end position="85"/>
    </location>
</feature>